<dbReference type="Proteomes" id="UP000233256">
    <property type="component" value="Unassembled WGS sequence"/>
</dbReference>
<evidence type="ECO:0000313" key="2">
    <source>
        <dbReference type="Proteomes" id="UP000233256"/>
    </source>
</evidence>
<accession>A0A2N1PKA9</accession>
<reference evidence="1 2" key="1">
    <citation type="journal article" date="2017" name="ISME J.">
        <title>Potential for microbial H2 and metal transformations associated with novel bacteria and archaea in deep terrestrial subsurface sediments.</title>
        <authorList>
            <person name="Hernsdorf A.W."/>
            <person name="Amano Y."/>
            <person name="Miyakawa K."/>
            <person name="Ise K."/>
            <person name="Suzuki Y."/>
            <person name="Anantharaman K."/>
            <person name="Probst A."/>
            <person name="Burstein D."/>
            <person name="Thomas B.C."/>
            <person name="Banfield J.F."/>
        </authorList>
    </citation>
    <scope>NUCLEOTIDE SEQUENCE [LARGE SCALE GENOMIC DNA]</scope>
    <source>
        <strain evidence="1">HGW-Wallbacteria-1</strain>
    </source>
</reference>
<proteinExistence type="predicted"/>
<name>A0A2N1PKA9_9BACT</name>
<organism evidence="1 2">
    <name type="scientific">Candidatus Wallbacteria bacterium HGW-Wallbacteria-1</name>
    <dbReference type="NCBI Taxonomy" id="2013854"/>
    <lineage>
        <taxon>Bacteria</taxon>
        <taxon>Candidatus Walliibacteriota</taxon>
    </lineage>
</organism>
<comment type="caution">
    <text evidence="1">The sequence shown here is derived from an EMBL/GenBank/DDBJ whole genome shotgun (WGS) entry which is preliminary data.</text>
</comment>
<dbReference type="EMBL" id="PGXC01000035">
    <property type="protein sequence ID" value="PKK88774.1"/>
    <property type="molecule type" value="Genomic_DNA"/>
</dbReference>
<gene>
    <name evidence="1" type="ORF">CVV64_17390</name>
</gene>
<dbReference type="AlphaFoldDB" id="A0A2N1PKA9"/>
<sequence>MSNDVNPLGEKLLAVSRGKDFALYRIEGKYCPELRKYVISTPWTRDVLNNPEIVGHKFTESLKRAVIMSMANFPEPEVMEGVTDLTCNVFHFLRGGLNFGIPDALYHALGFNMVSSSFMTSQRDKDPEGRWFIKDDQYQKFTFTKDATIFCGDIVATGSTIDNGLKRLFKLAKNSGKPIKNLIFFTVGCHKIEKILAKYHDMFKTHFKGYGNTFIFYVEGKFHLADSHTDLHIKLQGTDLLRQPALIAPEFELSQYDSVSAPLERCVIYDGGTRKFDAAEYFDDVIHYWVAVRQLAKHGWTLGRAYLERWPETEYQLPYREFCAYKEKYWEGVPDSFMQKLYQARQNRWSGRFAKQAESSDALLHLAEERLAVLSPDGIPFPAARPVVKLDPGDE</sequence>
<protein>
    <submittedName>
        <fullName evidence="1">Uncharacterized protein</fullName>
    </submittedName>
</protein>
<evidence type="ECO:0000313" key="1">
    <source>
        <dbReference type="EMBL" id="PKK88774.1"/>
    </source>
</evidence>